<evidence type="ECO:0008006" key="3">
    <source>
        <dbReference type="Google" id="ProtNLM"/>
    </source>
</evidence>
<name>A0A1Y4STX5_9FIRM</name>
<gene>
    <name evidence="1" type="ORF">B5E75_10680</name>
</gene>
<dbReference type="OrthoDB" id="9797564at2"/>
<reference evidence="1 2" key="1">
    <citation type="journal article" date="2018" name="BMC Genomics">
        <title>Whole genome sequencing and function prediction of 133 gut anaerobes isolated from chicken caecum in pure cultures.</title>
        <authorList>
            <person name="Medvecky M."/>
            <person name="Cejkova D."/>
            <person name="Polansky O."/>
            <person name="Karasova D."/>
            <person name="Kubasova T."/>
            <person name="Cizek A."/>
            <person name="Rychlik I."/>
        </authorList>
    </citation>
    <scope>NUCLEOTIDE SEQUENCE [LARGE SCALE GENOMIC DNA]</scope>
    <source>
        <strain evidence="1 2">An13</strain>
    </source>
</reference>
<protein>
    <recommendedName>
        <fullName evidence="3">TnpV protein</fullName>
    </recommendedName>
</protein>
<proteinExistence type="predicted"/>
<evidence type="ECO:0000313" key="1">
    <source>
        <dbReference type="EMBL" id="OUQ33364.1"/>
    </source>
</evidence>
<dbReference type="EMBL" id="NFLJ01000032">
    <property type="protein sequence ID" value="OUQ33364.1"/>
    <property type="molecule type" value="Genomic_DNA"/>
</dbReference>
<sequence length="113" mass="13505">MKELTYNQVGDYLMPNLKAEEPIFNSRYARMRYNYLKTNYPAHLLALKAKNKLNKHLKTINQEAVQKMEILMEELLKKQPAPDKETHQMEWVQHMDNLKEQAEEIILAEIIYN</sequence>
<dbReference type="InterPro" id="IPR026989">
    <property type="entry name" value="TnpV"/>
</dbReference>
<accession>A0A1Y4STX5</accession>
<dbReference type="RefSeq" id="WP_087359070.1">
    <property type="nucleotide sequence ID" value="NZ_NFLJ01000032.1"/>
</dbReference>
<evidence type="ECO:0000313" key="2">
    <source>
        <dbReference type="Proteomes" id="UP000195305"/>
    </source>
</evidence>
<dbReference type="Pfam" id="PF14198">
    <property type="entry name" value="TnpV"/>
    <property type="match status" value="1"/>
</dbReference>
<dbReference type="Proteomes" id="UP000195305">
    <property type="component" value="Unassembled WGS sequence"/>
</dbReference>
<dbReference type="AlphaFoldDB" id="A0A1Y4STX5"/>
<comment type="caution">
    <text evidence="1">The sequence shown here is derived from an EMBL/GenBank/DDBJ whole genome shotgun (WGS) entry which is preliminary data.</text>
</comment>
<organism evidence="1 2">
    <name type="scientific">Massilimicrobiota timonensis</name>
    <dbReference type="NCBI Taxonomy" id="1776392"/>
    <lineage>
        <taxon>Bacteria</taxon>
        <taxon>Bacillati</taxon>
        <taxon>Bacillota</taxon>
        <taxon>Erysipelotrichia</taxon>
        <taxon>Erysipelotrichales</taxon>
        <taxon>Erysipelotrichaceae</taxon>
        <taxon>Massilimicrobiota</taxon>
    </lineage>
</organism>
<keyword evidence="2" id="KW-1185">Reference proteome</keyword>